<evidence type="ECO:0000256" key="3">
    <source>
        <dbReference type="ARBA" id="ARBA00022679"/>
    </source>
</evidence>
<reference evidence="13" key="1">
    <citation type="submission" date="2021-03" db="EMBL/GenBank/DDBJ databases">
        <authorList>
            <person name="Tagirdzhanova G."/>
        </authorList>
    </citation>
    <scope>NUCLEOTIDE SEQUENCE</scope>
</reference>
<evidence type="ECO:0000256" key="5">
    <source>
        <dbReference type="ARBA" id="ARBA00039112"/>
    </source>
</evidence>
<evidence type="ECO:0000256" key="7">
    <source>
        <dbReference type="ARBA" id="ARBA00043129"/>
    </source>
</evidence>
<comment type="caution">
    <text evidence="13">The sequence shown here is derived from an EMBL/GenBank/DDBJ whole genome shotgun (WGS) entry which is preliminary data.</text>
</comment>
<evidence type="ECO:0000256" key="1">
    <source>
        <dbReference type="ARBA" id="ARBA00009059"/>
    </source>
</evidence>
<dbReference type="PIRSF" id="PIRSF016958">
    <property type="entry name" value="DUF858_MeTrfase_lik"/>
    <property type="match status" value="1"/>
</dbReference>
<comment type="similarity">
    <text evidence="1">Belongs to the methyltransferase superfamily. NTM1 family.</text>
</comment>
<dbReference type="Pfam" id="PF05891">
    <property type="entry name" value="Methyltransf_PK"/>
    <property type="match status" value="1"/>
</dbReference>
<name>A0A8H3ELU7_9LECA</name>
<keyword evidence="4 12" id="KW-0949">S-adenosyl-L-methionine</keyword>
<dbReference type="EMBL" id="CAJPDR010000018">
    <property type="protein sequence ID" value="CAF9906838.1"/>
    <property type="molecule type" value="Genomic_DNA"/>
</dbReference>
<dbReference type="InterPro" id="IPR029063">
    <property type="entry name" value="SAM-dependent_MTases_sf"/>
</dbReference>
<dbReference type="SUPFAM" id="SSF53335">
    <property type="entry name" value="S-adenosyl-L-methionine-dependent methyltransferases"/>
    <property type="match status" value="1"/>
</dbReference>
<dbReference type="AlphaFoldDB" id="A0A8H3ELU7"/>
<protein>
    <recommendedName>
        <fullName evidence="6">Alpha N-terminal protein methyltransferase 1</fullName>
        <ecNumber evidence="5">2.1.1.244</ecNumber>
    </recommendedName>
    <alternativeName>
        <fullName evidence="11">Translation associated element 1</fullName>
    </alternativeName>
    <alternativeName>
        <fullName evidence="7">X-Pro-Lys N-terminal protein methyltransferase 1</fullName>
    </alternativeName>
</protein>
<keyword evidence="14" id="KW-1185">Reference proteome</keyword>
<dbReference type="OrthoDB" id="1298661at2759"/>
<dbReference type="FunFam" id="3.40.50.150:FF:000025">
    <property type="entry name" value="N-terminal Xaa-Pro-Lys N-methyltransferase 1"/>
    <property type="match status" value="1"/>
</dbReference>
<feature type="binding site" evidence="12">
    <location>
        <position position="79"/>
    </location>
    <ligand>
        <name>S-adenosyl-L-methionine</name>
        <dbReference type="ChEBI" id="CHEBI:59789"/>
    </ligand>
</feature>
<evidence type="ECO:0000256" key="10">
    <source>
        <dbReference type="ARBA" id="ARBA00048167"/>
    </source>
</evidence>
<keyword evidence="3" id="KW-0808">Transferase</keyword>
<dbReference type="PANTHER" id="PTHR12753:SF0">
    <property type="entry name" value="ALPHA N-TERMINAL PROTEIN METHYLTRANSFERASE 1"/>
    <property type="match status" value="1"/>
</dbReference>
<evidence type="ECO:0000256" key="12">
    <source>
        <dbReference type="PIRSR" id="PIRSR016958-1"/>
    </source>
</evidence>
<evidence type="ECO:0000256" key="9">
    <source>
        <dbReference type="ARBA" id="ARBA00047885"/>
    </source>
</evidence>
<evidence type="ECO:0000256" key="11">
    <source>
        <dbReference type="ARBA" id="ARBA00082558"/>
    </source>
</evidence>
<dbReference type="GO" id="GO:0005737">
    <property type="term" value="C:cytoplasm"/>
    <property type="evidence" value="ECO:0007669"/>
    <property type="project" value="TreeGrafter"/>
</dbReference>
<organism evidence="13 14">
    <name type="scientific">Alectoria fallacina</name>
    <dbReference type="NCBI Taxonomy" id="1903189"/>
    <lineage>
        <taxon>Eukaryota</taxon>
        <taxon>Fungi</taxon>
        <taxon>Dikarya</taxon>
        <taxon>Ascomycota</taxon>
        <taxon>Pezizomycotina</taxon>
        <taxon>Lecanoromycetes</taxon>
        <taxon>OSLEUM clade</taxon>
        <taxon>Lecanoromycetidae</taxon>
        <taxon>Lecanorales</taxon>
        <taxon>Lecanorineae</taxon>
        <taxon>Parmeliaceae</taxon>
        <taxon>Alectoria</taxon>
    </lineage>
</organism>
<feature type="binding site" evidence="12">
    <location>
        <position position="139"/>
    </location>
    <ligand>
        <name>S-adenosyl-L-methionine</name>
        <dbReference type="ChEBI" id="CHEBI:59789"/>
    </ligand>
</feature>
<dbReference type="Gene3D" id="3.40.50.150">
    <property type="entry name" value="Vaccinia Virus protein VP39"/>
    <property type="match status" value="1"/>
</dbReference>
<dbReference type="GO" id="GO:0071885">
    <property type="term" value="F:N-terminal protein N-methyltransferase activity"/>
    <property type="evidence" value="ECO:0007669"/>
    <property type="project" value="UniProtKB-EC"/>
</dbReference>
<keyword evidence="2 13" id="KW-0489">Methyltransferase</keyword>
<comment type="catalytic activity">
    <reaction evidence="10">
        <text>N-terminal L-alanyl-L-prolyl-L-lysyl-[protein] + 3 S-adenosyl-L-methionine = N-terminal N,N,N-trimethyl-L-alanyl-L-prolyl-L-lysyl-[protein] + 3 S-adenosyl-L-homocysteine + 3 H(+)</text>
        <dbReference type="Rhea" id="RHEA:54712"/>
        <dbReference type="Rhea" id="RHEA-COMP:13785"/>
        <dbReference type="Rhea" id="RHEA-COMP:13971"/>
        <dbReference type="ChEBI" id="CHEBI:15378"/>
        <dbReference type="ChEBI" id="CHEBI:57856"/>
        <dbReference type="ChEBI" id="CHEBI:59789"/>
        <dbReference type="ChEBI" id="CHEBI:138057"/>
        <dbReference type="ChEBI" id="CHEBI:138315"/>
        <dbReference type="EC" id="2.1.1.244"/>
    </reaction>
</comment>
<comment type="catalytic activity">
    <reaction evidence="9">
        <text>N-terminal L-prolyl-L-prolyl-L-lysyl-[protein] + 2 S-adenosyl-L-methionine = N-terminal N,N-dimethyl-L-prolyl-L-prolyl-L-lysyl-[protein] + 2 S-adenosyl-L-homocysteine + 2 H(+)</text>
        <dbReference type="Rhea" id="RHEA:54736"/>
        <dbReference type="Rhea" id="RHEA-COMP:13787"/>
        <dbReference type="Rhea" id="RHEA-COMP:13974"/>
        <dbReference type="ChEBI" id="CHEBI:15378"/>
        <dbReference type="ChEBI" id="CHEBI:57856"/>
        <dbReference type="ChEBI" id="CHEBI:59789"/>
        <dbReference type="ChEBI" id="CHEBI:138059"/>
        <dbReference type="ChEBI" id="CHEBI:138318"/>
        <dbReference type="EC" id="2.1.1.244"/>
    </reaction>
</comment>
<feature type="binding site" evidence="12">
    <location>
        <position position="74"/>
    </location>
    <ligand>
        <name>S-adenosyl-L-methionine</name>
        <dbReference type="ChEBI" id="CHEBI:59789"/>
    </ligand>
</feature>
<evidence type="ECO:0000313" key="14">
    <source>
        <dbReference type="Proteomes" id="UP000664203"/>
    </source>
</evidence>
<dbReference type="InterPro" id="IPR008576">
    <property type="entry name" value="MeTrfase_NTM1"/>
</dbReference>
<accession>A0A8H3ELU7</accession>
<evidence type="ECO:0000256" key="2">
    <source>
        <dbReference type="ARBA" id="ARBA00022603"/>
    </source>
</evidence>
<evidence type="ECO:0000256" key="8">
    <source>
        <dbReference type="ARBA" id="ARBA00047306"/>
    </source>
</evidence>
<gene>
    <name evidence="13" type="primary">TAE1</name>
    <name evidence="13" type="ORF">ALECFALPRED_002667</name>
</gene>
<evidence type="ECO:0000313" key="13">
    <source>
        <dbReference type="EMBL" id="CAF9906838.1"/>
    </source>
</evidence>
<dbReference type="GO" id="GO:0032259">
    <property type="term" value="P:methylation"/>
    <property type="evidence" value="ECO:0007669"/>
    <property type="project" value="UniProtKB-KW"/>
</dbReference>
<comment type="catalytic activity">
    <reaction evidence="8">
        <text>N-terminal L-seryl-L-prolyl-L-lysyl-[protein] + 3 S-adenosyl-L-methionine = N-terminal N,N,N-trimethyl-L-seryl-L-prolyl-L-lysyl-[protein] + 3 S-adenosyl-L-homocysteine + 3 H(+)</text>
        <dbReference type="Rhea" id="RHEA:54724"/>
        <dbReference type="Rhea" id="RHEA-COMP:13789"/>
        <dbReference type="Rhea" id="RHEA-COMP:13973"/>
        <dbReference type="ChEBI" id="CHEBI:15378"/>
        <dbReference type="ChEBI" id="CHEBI:57856"/>
        <dbReference type="ChEBI" id="CHEBI:59789"/>
        <dbReference type="ChEBI" id="CHEBI:138061"/>
        <dbReference type="ChEBI" id="CHEBI:138317"/>
        <dbReference type="EC" id="2.1.1.244"/>
    </reaction>
</comment>
<evidence type="ECO:0000256" key="4">
    <source>
        <dbReference type="ARBA" id="ARBA00022691"/>
    </source>
</evidence>
<proteinExistence type="inferred from homology"/>
<dbReference type="Proteomes" id="UP000664203">
    <property type="component" value="Unassembled WGS sequence"/>
</dbReference>
<dbReference type="EC" id="2.1.1.244" evidence="5"/>
<evidence type="ECO:0000256" key="6">
    <source>
        <dbReference type="ARBA" id="ARBA00039449"/>
    </source>
</evidence>
<sequence length="231" mass="25695">MAPSTEPAPDNNICTSDSLKYWNSVSTSVDGMLGGYPEISRTDLKGSANFLAKLRRERPSQSANGRLQRGADCGAGIGRITAGFLSTLCEVVDVVEPVEKFAQEVKGQKMLGSGSVGSVYVSGLEDWVPEAQYDLIWNQWCLGYLTDTLLVAYLKRCKDAVTINGWIIIKENMSTNVDGEDIFDQEDSSVTRTDQKFRRLFKEADMRLIKTEVQRGFPKGLYPVRFYALKP</sequence>
<dbReference type="PANTHER" id="PTHR12753">
    <property type="entry name" value="AD-003 - RELATED"/>
    <property type="match status" value="1"/>
</dbReference>